<accession>A0ACB7UVJ4</accession>
<dbReference type="EMBL" id="CM037024">
    <property type="protein sequence ID" value="KAH7664713.1"/>
    <property type="molecule type" value="Genomic_DNA"/>
</dbReference>
<name>A0ACB7UVJ4_DIOAL</name>
<reference evidence="2" key="1">
    <citation type="journal article" date="2022" name="Nat. Commun.">
        <title>Chromosome evolution and the genetic basis of agronomically important traits in greater yam.</title>
        <authorList>
            <person name="Bredeson J.V."/>
            <person name="Lyons J.B."/>
            <person name="Oniyinde I.O."/>
            <person name="Okereke N.R."/>
            <person name="Kolade O."/>
            <person name="Nnabue I."/>
            <person name="Nwadili C.O."/>
            <person name="Hribova E."/>
            <person name="Parker M."/>
            <person name="Nwogha J."/>
            <person name="Shu S."/>
            <person name="Carlson J."/>
            <person name="Kariba R."/>
            <person name="Muthemba S."/>
            <person name="Knop K."/>
            <person name="Barton G.J."/>
            <person name="Sherwood A.V."/>
            <person name="Lopez-Montes A."/>
            <person name="Asiedu R."/>
            <person name="Jamnadass R."/>
            <person name="Muchugi A."/>
            <person name="Goodstein D."/>
            <person name="Egesi C.N."/>
            <person name="Featherston J."/>
            <person name="Asfaw A."/>
            <person name="Simpson G.G."/>
            <person name="Dolezel J."/>
            <person name="Hendre P.S."/>
            <person name="Van Deynze A."/>
            <person name="Kumar P.L."/>
            <person name="Obidiegwu J.E."/>
            <person name="Bhattacharjee R."/>
            <person name="Rokhsar D.S."/>
        </authorList>
    </citation>
    <scope>NUCLEOTIDE SEQUENCE [LARGE SCALE GENOMIC DNA]</scope>
    <source>
        <strain evidence="2">cv. TDa95/00328</strain>
    </source>
</reference>
<evidence type="ECO:0000313" key="1">
    <source>
        <dbReference type="EMBL" id="KAH7664713.1"/>
    </source>
</evidence>
<comment type="caution">
    <text evidence="1">The sequence shown here is derived from an EMBL/GenBank/DDBJ whole genome shotgun (WGS) entry which is preliminary data.</text>
</comment>
<gene>
    <name evidence="1" type="ORF">IHE45_14G137900</name>
</gene>
<dbReference type="Proteomes" id="UP000827976">
    <property type="component" value="Chromosome 14"/>
</dbReference>
<sequence length="205" mass="22927">MASIFMRPSFSCCSSYGITSLHKESPAPKIGRREVVLRTSEIATLAAIFHFGGPKPNYLGVQKNPPSLALCPATNTCVSTSEDISNTSHYVPPWNYNPPDGSRKKPISREEAIKELLQVVTSTKPDNFTPNVVERKDDYIRVEYESPLLGLVDDVEFWFPPGDKSIVQYRSASRVGSIDFDINRKRIKALRLALEKKGWASESSY</sequence>
<keyword evidence="2" id="KW-1185">Reference proteome</keyword>
<evidence type="ECO:0000313" key="2">
    <source>
        <dbReference type="Proteomes" id="UP000827976"/>
    </source>
</evidence>
<proteinExistence type="predicted"/>
<protein>
    <submittedName>
        <fullName evidence="1">Uncharacterized protein</fullName>
    </submittedName>
</protein>
<organism evidence="1 2">
    <name type="scientific">Dioscorea alata</name>
    <name type="common">Purple yam</name>
    <dbReference type="NCBI Taxonomy" id="55571"/>
    <lineage>
        <taxon>Eukaryota</taxon>
        <taxon>Viridiplantae</taxon>
        <taxon>Streptophyta</taxon>
        <taxon>Embryophyta</taxon>
        <taxon>Tracheophyta</taxon>
        <taxon>Spermatophyta</taxon>
        <taxon>Magnoliopsida</taxon>
        <taxon>Liliopsida</taxon>
        <taxon>Dioscoreales</taxon>
        <taxon>Dioscoreaceae</taxon>
        <taxon>Dioscorea</taxon>
    </lineage>
</organism>